<name>A0A1A8I9W4_NOTKU</name>
<evidence type="ECO:0000256" key="1">
    <source>
        <dbReference type="SAM" id="MobiDB-lite"/>
    </source>
</evidence>
<feature type="non-terminal residue" evidence="2">
    <location>
        <position position="1"/>
    </location>
</feature>
<feature type="region of interest" description="Disordered" evidence="1">
    <location>
        <begin position="1"/>
        <end position="60"/>
    </location>
</feature>
<reference evidence="2" key="1">
    <citation type="submission" date="2016-05" db="EMBL/GenBank/DDBJ databases">
        <authorList>
            <person name="Lavstsen T."/>
            <person name="Jespersen J.S."/>
        </authorList>
    </citation>
    <scope>NUCLEOTIDE SEQUENCE</scope>
    <source>
        <tissue evidence="2">Brain</tissue>
    </source>
</reference>
<feature type="compositionally biased region" description="Basic and acidic residues" evidence="1">
    <location>
        <begin position="51"/>
        <end position="60"/>
    </location>
</feature>
<organism evidence="2">
    <name type="scientific">Nothobranchius kuhntae</name>
    <name type="common">Beira killifish</name>
    <dbReference type="NCBI Taxonomy" id="321403"/>
    <lineage>
        <taxon>Eukaryota</taxon>
        <taxon>Metazoa</taxon>
        <taxon>Chordata</taxon>
        <taxon>Craniata</taxon>
        <taxon>Vertebrata</taxon>
        <taxon>Euteleostomi</taxon>
        <taxon>Actinopterygii</taxon>
        <taxon>Neopterygii</taxon>
        <taxon>Teleostei</taxon>
        <taxon>Neoteleostei</taxon>
        <taxon>Acanthomorphata</taxon>
        <taxon>Ovalentaria</taxon>
        <taxon>Atherinomorphae</taxon>
        <taxon>Cyprinodontiformes</taxon>
        <taxon>Nothobranchiidae</taxon>
        <taxon>Nothobranchius</taxon>
    </lineage>
</organism>
<dbReference type="EMBL" id="HAED01007432">
    <property type="protein sequence ID" value="SBQ93644.1"/>
    <property type="molecule type" value="Transcribed_RNA"/>
</dbReference>
<feature type="non-terminal residue" evidence="2">
    <location>
        <position position="60"/>
    </location>
</feature>
<protein>
    <submittedName>
        <fullName evidence="2">Uncharacterized protein</fullName>
    </submittedName>
</protein>
<sequence>HPHHNGGLMSLPGHQHHPAPPVGAHHHLHHEKGLAEDELPEAAEEVQPASRVDEAVLHRS</sequence>
<gene>
    <name evidence="2" type="primary">Nfu_g_1_023733</name>
</gene>
<accession>A0A1A8I9W4</accession>
<evidence type="ECO:0000313" key="2">
    <source>
        <dbReference type="EMBL" id="SBQ93644.1"/>
    </source>
</evidence>
<dbReference type="AlphaFoldDB" id="A0A1A8I9W4"/>
<reference evidence="2" key="2">
    <citation type="submission" date="2016-06" db="EMBL/GenBank/DDBJ databases">
        <title>The genome of a short-lived fish provides insights into sex chromosome evolution and the genetic control of aging.</title>
        <authorList>
            <person name="Reichwald K."/>
            <person name="Felder M."/>
            <person name="Petzold A."/>
            <person name="Koch P."/>
            <person name="Groth M."/>
            <person name="Platzer M."/>
        </authorList>
    </citation>
    <scope>NUCLEOTIDE SEQUENCE</scope>
    <source>
        <tissue evidence="2">Brain</tissue>
    </source>
</reference>
<proteinExistence type="predicted"/>